<protein>
    <submittedName>
        <fullName evidence="1">Uncharacterized protein</fullName>
    </submittedName>
</protein>
<proteinExistence type="predicted"/>
<accession>E4ZH50</accession>
<dbReference type="OrthoDB" id="10606685at2759"/>
<sequence>MSFQNVATSSTSHVFDIFEVLHFIHILFKAAVKFVPRLAITLLERRHIDGDKNPSLRDIRIYEFELGEKTAPYGTMPASTTPELRQAMANTSMCDHFCTFAHKGLKKHIHSFGVTVHWVLVEPRPHLWLIPTACIKESGIVSDKLPYHSVLEVRLQEGLVVLFDGTGRQFGWNSNDWIMEGYKFSEKYGNYYIELDDTVAEEEDLLNHASPYWNTVMVSLWDLLDTCLCSSELEALSPVARVHQVRKWAERRAREQIAKRCLVVWPSELLRQLCMLRAGRAFKSVHES</sequence>
<dbReference type="eggNOG" id="ENOG502RR7I">
    <property type="taxonomic scope" value="Eukaryota"/>
</dbReference>
<dbReference type="GeneID" id="13285449"/>
<organism evidence="2">
    <name type="scientific">Leptosphaeria maculans (strain JN3 / isolate v23.1.3 / race Av1-4-5-6-7-8)</name>
    <name type="common">Blackleg fungus</name>
    <name type="synonym">Phoma lingam</name>
    <dbReference type="NCBI Taxonomy" id="985895"/>
    <lineage>
        <taxon>Eukaryota</taxon>
        <taxon>Fungi</taxon>
        <taxon>Dikarya</taxon>
        <taxon>Ascomycota</taxon>
        <taxon>Pezizomycotina</taxon>
        <taxon>Dothideomycetes</taxon>
        <taxon>Pleosporomycetidae</taxon>
        <taxon>Pleosporales</taxon>
        <taxon>Pleosporineae</taxon>
        <taxon>Leptosphaeriaceae</taxon>
        <taxon>Plenodomus</taxon>
        <taxon>Plenodomus lingam/Leptosphaeria maculans species complex</taxon>
    </lineage>
</organism>
<gene>
    <name evidence="1" type="ORF">LEMA_P056540.1</name>
</gene>
<evidence type="ECO:0000313" key="1">
    <source>
        <dbReference type="EMBL" id="CBX90620.1"/>
    </source>
</evidence>
<dbReference type="VEuPathDB" id="FungiDB:LEMA_P056540.1"/>
<dbReference type="HOGENOM" id="CLU_966663_0_0_1"/>
<keyword evidence="2" id="KW-1185">Reference proteome</keyword>
<dbReference type="InParanoid" id="E4ZH50"/>
<dbReference type="EMBL" id="FP929065">
    <property type="protein sequence ID" value="CBX90620.1"/>
    <property type="molecule type" value="Genomic_DNA"/>
</dbReference>
<evidence type="ECO:0000313" key="2">
    <source>
        <dbReference type="Proteomes" id="UP000002668"/>
    </source>
</evidence>
<dbReference type="Proteomes" id="UP000002668">
    <property type="component" value="Genome"/>
</dbReference>
<name>E4ZH50_LEPMJ</name>
<dbReference type="RefSeq" id="XP_003833985.1">
    <property type="nucleotide sequence ID" value="XM_003833937.1"/>
</dbReference>
<reference evidence="2" key="1">
    <citation type="journal article" date="2011" name="Nat. Commun.">
        <title>Effector diversification within compartments of the Leptosphaeria maculans genome affected by Repeat-Induced Point mutations.</title>
        <authorList>
            <person name="Rouxel T."/>
            <person name="Grandaubert J."/>
            <person name="Hane J.K."/>
            <person name="Hoede C."/>
            <person name="van de Wouw A.P."/>
            <person name="Couloux A."/>
            <person name="Dominguez V."/>
            <person name="Anthouard V."/>
            <person name="Bally P."/>
            <person name="Bourras S."/>
            <person name="Cozijnsen A.J."/>
            <person name="Ciuffetti L.M."/>
            <person name="Degrave A."/>
            <person name="Dilmaghani A."/>
            <person name="Duret L."/>
            <person name="Fudal I."/>
            <person name="Goodwin S.B."/>
            <person name="Gout L."/>
            <person name="Glaser N."/>
            <person name="Linglin J."/>
            <person name="Kema G.H.J."/>
            <person name="Lapalu N."/>
            <person name="Lawrence C.B."/>
            <person name="May K."/>
            <person name="Meyer M."/>
            <person name="Ollivier B."/>
            <person name="Poulain J."/>
            <person name="Schoch C.L."/>
            <person name="Simon A."/>
            <person name="Spatafora J.W."/>
            <person name="Stachowiak A."/>
            <person name="Turgeon B.G."/>
            <person name="Tyler B.M."/>
            <person name="Vincent D."/>
            <person name="Weissenbach J."/>
            <person name="Amselem J."/>
            <person name="Quesneville H."/>
            <person name="Oliver R.P."/>
            <person name="Wincker P."/>
            <person name="Balesdent M.-H."/>
            <person name="Howlett B.J."/>
        </authorList>
    </citation>
    <scope>NUCLEOTIDE SEQUENCE [LARGE SCALE GENOMIC DNA]</scope>
    <source>
        <strain evidence="2">JN3 / isolate v23.1.3 / race Av1-4-5-6-7-8</strain>
    </source>
</reference>
<dbReference type="AlphaFoldDB" id="E4ZH50"/>